<organism evidence="1 2">
    <name type="scientific">Senna tora</name>
    <dbReference type="NCBI Taxonomy" id="362788"/>
    <lineage>
        <taxon>Eukaryota</taxon>
        <taxon>Viridiplantae</taxon>
        <taxon>Streptophyta</taxon>
        <taxon>Embryophyta</taxon>
        <taxon>Tracheophyta</taxon>
        <taxon>Spermatophyta</taxon>
        <taxon>Magnoliopsida</taxon>
        <taxon>eudicotyledons</taxon>
        <taxon>Gunneridae</taxon>
        <taxon>Pentapetalae</taxon>
        <taxon>rosids</taxon>
        <taxon>fabids</taxon>
        <taxon>Fabales</taxon>
        <taxon>Fabaceae</taxon>
        <taxon>Caesalpinioideae</taxon>
        <taxon>Cassia clade</taxon>
        <taxon>Senna</taxon>
    </lineage>
</organism>
<protein>
    <submittedName>
        <fullName evidence="1">Uncharacterized protein</fullName>
    </submittedName>
</protein>
<dbReference type="Proteomes" id="UP000634136">
    <property type="component" value="Unassembled WGS sequence"/>
</dbReference>
<gene>
    <name evidence="1" type="ORF">G2W53_016280</name>
</gene>
<dbReference type="EMBL" id="JAAIUW010000006">
    <property type="protein sequence ID" value="KAF7825116.1"/>
    <property type="molecule type" value="Genomic_DNA"/>
</dbReference>
<comment type="caution">
    <text evidence="1">The sequence shown here is derived from an EMBL/GenBank/DDBJ whole genome shotgun (WGS) entry which is preliminary data.</text>
</comment>
<dbReference type="AlphaFoldDB" id="A0A834TQ87"/>
<keyword evidence="2" id="KW-1185">Reference proteome</keyword>
<accession>A0A834TQ87</accession>
<evidence type="ECO:0000313" key="1">
    <source>
        <dbReference type="EMBL" id="KAF7825116.1"/>
    </source>
</evidence>
<sequence length="179" mass="20725">MPPPLPEWSVIDYLPPLLEWFVGVRCHRLHLCSAFVCPSRFLLREVSFLRSCYGGCWRMDAVNVTHKRRRRSYFPSSAFGLTCRKCSILAQLIFLKSSPVHAFYSYSILHSLRIWPRRCFRPDLLRRWKGPPKAGGVCLIVVEECGDDEVKTEALNGGGKLFVDKLHYKMVLHMLEVIK</sequence>
<name>A0A834TQ87_9FABA</name>
<reference evidence="1" key="1">
    <citation type="submission" date="2020-09" db="EMBL/GenBank/DDBJ databases">
        <title>Genome-Enabled Discovery of Anthraquinone Biosynthesis in Senna tora.</title>
        <authorList>
            <person name="Kang S.-H."/>
            <person name="Pandey R.P."/>
            <person name="Lee C.-M."/>
            <person name="Sim J.-S."/>
            <person name="Jeong J.-T."/>
            <person name="Choi B.-S."/>
            <person name="Jung M."/>
            <person name="Ginzburg D."/>
            <person name="Zhao K."/>
            <person name="Won S.Y."/>
            <person name="Oh T.-J."/>
            <person name="Yu Y."/>
            <person name="Kim N.-H."/>
            <person name="Lee O.R."/>
            <person name="Lee T.-H."/>
            <person name="Bashyal P."/>
            <person name="Kim T.-S."/>
            <person name="Lee W.-H."/>
            <person name="Kawkins C."/>
            <person name="Kim C.-K."/>
            <person name="Kim J.S."/>
            <person name="Ahn B.O."/>
            <person name="Rhee S.Y."/>
            <person name="Sohng J.K."/>
        </authorList>
    </citation>
    <scope>NUCLEOTIDE SEQUENCE</scope>
    <source>
        <tissue evidence="1">Leaf</tissue>
    </source>
</reference>
<proteinExistence type="predicted"/>
<evidence type="ECO:0000313" key="2">
    <source>
        <dbReference type="Proteomes" id="UP000634136"/>
    </source>
</evidence>